<feature type="domain" description="Transmembrane protein 131-like N-terminal" evidence="2">
    <location>
        <begin position="40"/>
        <end position="123"/>
    </location>
</feature>
<comment type="caution">
    <text evidence="4">The sequence shown here is derived from an EMBL/GenBank/DDBJ whole genome shotgun (WGS) entry which is preliminary data.</text>
</comment>
<gene>
    <name evidence="4" type="ORF">Ctob_006720</name>
</gene>
<feature type="domain" description="TMEM131 second Ig-like" evidence="3">
    <location>
        <begin position="140"/>
        <end position="222"/>
    </location>
</feature>
<evidence type="ECO:0000259" key="3">
    <source>
        <dbReference type="Pfam" id="PF24495"/>
    </source>
</evidence>
<protein>
    <submittedName>
        <fullName evidence="4">Transmembrane protein 131</fullName>
    </submittedName>
</protein>
<dbReference type="GO" id="GO:0016020">
    <property type="term" value="C:membrane"/>
    <property type="evidence" value="ECO:0007669"/>
    <property type="project" value="TreeGrafter"/>
</dbReference>
<feature type="region of interest" description="Disordered" evidence="1">
    <location>
        <begin position="1615"/>
        <end position="1635"/>
    </location>
</feature>
<keyword evidence="4" id="KW-0472">Membrane</keyword>
<evidence type="ECO:0000259" key="2">
    <source>
        <dbReference type="Pfam" id="PF12371"/>
    </source>
</evidence>
<evidence type="ECO:0000256" key="1">
    <source>
        <dbReference type="SAM" id="MobiDB-lite"/>
    </source>
</evidence>
<feature type="compositionally biased region" description="Basic and acidic residues" evidence="1">
    <location>
        <begin position="1430"/>
        <end position="1449"/>
    </location>
</feature>
<feature type="compositionally biased region" description="Basic and acidic residues" evidence="1">
    <location>
        <begin position="1456"/>
        <end position="1465"/>
    </location>
</feature>
<dbReference type="Proteomes" id="UP000037460">
    <property type="component" value="Unassembled WGS sequence"/>
</dbReference>
<dbReference type="EMBL" id="JWZX01003204">
    <property type="protein sequence ID" value="KOO23306.1"/>
    <property type="molecule type" value="Genomic_DNA"/>
</dbReference>
<reference evidence="5" key="1">
    <citation type="journal article" date="2015" name="PLoS Genet.">
        <title>Genome Sequence and Transcriptome Analyses of Chrysochromulina tobin: Metabolic Tools for Enhanced Algal Fitness in the Prominent Order Prymnesiales (Haptophyceae).</title>
        <authorList>
            <person name="Hovde B.T."/>
            <person name="Deodato C.R."/>
            <person name="Hunsperger H.M."/>
            <person name="Ryken S.A."/>
            <person name="Yost W."/>
            <person name="Jha R.K."/>
            <person name="Patterson J."/>
            <person name="Monnat R.J. Jr."/>
            <person name="Barlow S.B."/>
            <person name="Starkenburg S.R."/>
            <person name="Cattolico R.A."/>
        </authorList>
    </citation>
    <scope>NUCLEOTIDE SEQUENCE</scope>
    <source>
        <strain evidence="5">CCMP291</strain>
    </source>
</reference>
<dbReference type="InterPro" id="IPR022113">
    <property type="entry name" value="TMEM131L_N"/>
</dbReference>
<dbReference type="OrthoDB" id="168404at2759"/>
<organism evidence="4 5">
    <name type="scientific">Chrysochromulina tobinii</name>
    <dbReference type="NCBI Taxonomy" id="1460289"/>
    <lineage>
        <taxon>Eukaryota</taxon>
        <taxon>Haptista</taxon>
        <taxon>Haptophyta</taxon>
        <taxon>Prymnesiophyceae</taxon>
        <taxon>Prymnesiales</taxon>
        <taxon>Chrysochromulinaceae</taxon>
        <taxon>Chrysochromulina</taxon>
    </lineage>
</organism>
<keyword evidence="4" id="KW-0812">Transmembrane</keyword>
<dbReference type="InterPro" id="IPR056311">
    <property type="entry name" value="TMEM131_Ig_2"/>
</dbReference>
<dbReference type="Pfam" id="PF12371">
    <property type="entry name" value="TMEM131_like_N"/>
    <property type="match status" value="1"/>
</dbReference>
<dbReference type="InterPro" id="IPR039877">
    <property type="entry name" value="TMEM131-like"/>
</dbReference>
<dbReference type="Pfam" id="PF24495">
    <property type="entry name" value="Ig_TMEM131_2"/>
    <property type="match status" value="1"/>
</dbReference>
<feature type="region of interest" description="Disordered" evidence="1">
    <location>
        <begin position="1430"/>
        <end position="1465"/>
    </location>
</feature>
<name>A0A0M0J9Q7_9EUKA</name>
<dbReference type="PANTHER" id="PTHR22050">
    <property type="entry name" value="RW1 PROTEIN HOMOLOG"/>
    <property type="match status" value="1"/>
</dbReference>
<dbReference type="PANTHER" id="PTHR22050:SF0">
    <property type="entry name" value="TRANSMEMBRANE PROTEIN 131 HOMOLOG"/>
    <property type="match status" value="1"/>
</dbReference>
<evidence type="ECO:0000313" key="4">
    <source>
        <dbReference type="EMBL" id="KOO23306.1"/>
    </source>
</evidence>
<evidence type="ECO:0000313" key="5">
    <source>
        <dbReference type="Proteomes" id="UP000037460"/>
    </source>
</evidence>
<sequence>MPKAPGASPPQPPFREQRLGASDSLDGLYLPGIPASLPVTVVPPVLNFGSECPLCIPSIGTAELINLSEEEDLEVHSVSSQSEHFHAPLSELQRLPPGGRMNISIVFLPRAKGSVNTTLLIQTSAGGFFYPVHGGGGPNPYSVHPLLPPAVLHGSAYEPLISIRNPHGTPLQIKEVLSSEPFVHLMLPPAEIQHGAVTLRELWTVAPGETKAVLALRIDSTDATALSNATALTSGAEGGPIEVGVYRAYVHVKTDFDTLVIPVQVPVLREGVFAVMPGGTSSIGKLDFGTLTNPDSVVTLPISLLSNIDAPRLKVLDVRALRHHSSMHVQLSRKIEGTSPMLIPMEEREIVLVSFSGKVQGNFSGKLRVRFEHPDPRWADLIVPWSARVLHGSLAWRVVFLADPPSSGAVTGATSNASNASVAITNHFKVPVLMQRAYVNDPLVTLTRFEPAIVQPGATVEHVASFTQASTDTRVDTVFIDVFSNATLTPMRIPIHVFHGRLGYDYAAYPRVFEGRALAAETNFLDLVQKQQTNQAEMAALAAQMAAGTLSEQEATSAALASVHSGHTNLQNVPIVPLSPLRPNGEVIHLEQLARGARKRVLLNMSNPNPVSLHVHSIQYEERVRREPPTPVSGLPDECLGACELLTAAKEVTSAKEVTNAEMLTSGAISDDSLERNRVRAARAPLLNGSPSLDESQCCVPVKLEWTLISMKNEIFLPIILSGSKKLWETSVVDGYEPRGPWDPSRAQRSLPLLVIPPKARMVIAVDVIAQAAGLVDGTLVMHLDMMPPMGRPSIEQRFGLVGEAVEGDLVFVKSWGHQNETTHIEGTPGHVSENGLMVKPFKRRRYGVDAHTCLDFRSSAPGTTRELPVILYSAFHEPQFILKLSASLRWKQRAMQDVPLPSLSVIAASTVSESVIKPRTRTVVGWARLSTEALLPRDEYDQLVDEPFFHATPGAPLDKAMLQTLRRRQQRWEALAVSHAASELLGEVRMDTSLVQNVTIPVRISFAWPSVAENVTVPFGFVQQGLTGEVRVFTRRTHWNYWLQVLTPESDPLLHERARSAPLPKEAPVDWNLVDSAFEPSAFTAHLEVGPKASEEREVGGGTKLLLDPSSGKWRHLKQPFQVRSSEEETVVVAIQFTPTRLGSFHSWFYLRNNYSLLDEIFVYGTATSGALEFSQPLLHLEAAASDLPCESDMTTYAALRARQESGGDATNRWSDTPRKLTRKFTMVNNGDVPIVTTGASLNGQACGHRGIRILGDCARNVTIPARGGTAAIKLRWTPDFEVSRLMLTLAIDSSAGSSRVPVVATIPTALLVPCMAERRAKMGASEAEQTKRGHTATVLIILFGIMVQFVAPMAVKAPPEGIVSDVAIADVAVKALMDEGVVDALQLDAEWLAAADRAQRERLAAEEWALAEKLKVVAEMEAKRRAEAEAHAAKEKARLEAEAKQRAQAEASEAEARAKREEKARLEAEAKRRMREAEAVAAEARAKREEEEAAEAKRRFCEAEEKFRLAKEPLGGGLLSGGHVLGGSLGGGLGGALGGALGGGLGGGSLRDLWDGVAAPADMSADLSPNAHFVSVGGPALNPAPVASLGAQLSAPSSLGAFNAAPGGAPGWSPFGAAPSGADSERSQGRAVGGGTGLGMGLKGYSIW</sequence>
<keyword evidence="5" id="KW-1185">Reference proteome</keyword>
<proteinExistence type="predicted"/>
<accession>A0A0M0J9Q7</accession>